<name>A0A2G8L0V2_STIJA</name>
<dbReference type="InterPro" id="IPR005137">
    <property type="entry name" value="BtpA"/>
</dbReference>
<comment type="similarity">
    <text evidence="1">Belongs to the BtpA family.</text>
</comment>
<proteinExistence type="inferred from homology"/>
<reference evidence="2 3" key="1">
    <citation type="journal article" date="2017" name="PLoS Biol.">
        <title>The sea cucumber genome provides insights into morphological evolution and visceral regeneration.</title>
        <authorList>
            <person name="Zhang X."/>
            <person name="Sun L."/>
            <person name="Yuan J."/>
            <person name="Sun Y."/>
            <person name="Gao Y."/>
            <person name="Zhang L."/>
            <person name="Li S."/>
            <person name="Dai H."/>
            <person name="Hamel J.F."/>
            <person name="Liu C."/>
            <person name="Yu Y."/>
            <person name="Liu S."/>
            <person name="Lin W."/>
            <person name="Guo K."/>
            <person name="Jin S."/>
            <person name="Xu P."/>
            <person name="Storey K.B."/>
            <person name="Huan P."/>
            <person name="Zhang T."/>
            <person name="Zhou Y."/>
            <person name="Zhang J."/>
            <person name="Lin C."/>
            <person name="Li X."/>
            <person name="Xing L."/>
            <person name="Huo D."/>
            <person name="Sun M."/>
            <person name="Wang L."/>
            <person name="Mercier A."/>
            <person name="Li F."/>
            <person name="Yang H."/>
            <person name="Xiang J."/>
        </authorList>
    </citation>
    <scope>NUCLEOTIDE SEQUENCE [LARGE SCALE GENOMIC DNA]</scope>
    <source>
        <strain evidence="2">Shaxun</strain>
        <tissue evidence="2">Muscle</tissue>
    </source>
</reference>
<dbReference type="CDD" id="cd04722">
    <property type="entry name" value="TIM_phosphate_binding"/>
    <property type="match status" value="1"/>
</dbReference>
<dbReference type="PIRSF" id="PIRSF005956">
    <property type="entry name" value="BtpA"/>
    <property type="match status" value="1"/>
</dbReference>
<dbReference type="PANTHER" id="PTHR21381:SF3">
    <property type="entry name" value="SGC REGION PROTEIN SGCQ-RELATED"/>
    <property type="match status" value="1"/>
</dbReference>
<dbReference type="InterPro" id="IPR011060">
    <property type="entry name" value="RibuloseP-bd_barrel"/>
</dbReference>
<dbReference type="EMBL" id="MRZV01000270">
    <property type="protein sequence ID" value="PIK53889.1"/>
    <property type="molecule type" value="Genomic_DNA"/>
</dbReference>
<dbReference type="Proteomes" id="UP000230750">
    <property type="component" value="Unassembled WGS sequence"/>
</dbReference>
<dbReference type="PANTHER" id="PTHR21381">
    <property type="entry name" value="ZGC:162297"/>
    <property type="match status" value="1"/>
</dbReference>
<dbReference type="AlphaFoldDB" id="A0A2G8L0V2"/>
<evidence type="ECO:0000256" key="1">
    <source>
        <dbReference type="ARBA" id="ARBA00006007"/>
    </source>
</evidence>
<gene>
    <name evidence="2" type="ORF">BSL78_09207</name>
</gene>
<evidence type="ECO:0008006" key="4">
    <source>
        <dbReference type="Google" id="ProtNLM"/>
    </source>
</evidence>
<dbReference type="NCBIfam" id="TIGR00259">
    <property type="entry name" value="thylakoid_BtpA"/>
    <property type="match status" value="1"/>
</dbReference>
<sequence length="290" mass="31924">MHIFCFQRRRFLNILEVPSEMDKFISLFRRQRGVIVAMVHIKALPGTPRNSQRMSKIIDVALEEAEMYKNAGVDAIMLENMHDLPYLPPHKIGPEITAGMAAVAYNVKRSLPHLPCGIQVLSAGNNIAIAIAQAAGLEFVRAEGFVFSHVADEGLLNACAGELLRYRKSIQAEDVLIYTDIKKKHSSHAITSDLSVSEVARAAEFFGSDGTIVTGTETGSPVEKRDLEDVLRSVKIPVLVGSGVTSQNVSNFISANALIVGSHFKRDGLWSNEIVPEQVEEFVRTVRSLR</sequence>
<evidence type="ECO:0000313" key="2">
    <source>
        <dbReference type="EMBL" id="PIK53889.1"/>
    </source>
</evidence>
<evidence type="ECO:0000313" key="3">
    <source>
        <dbReference type="Proteomes" id="UP000230750"/>
    </source>
</evidence>
<protein>
    <recommendedName>
        <fullName evidence="4">BtpA family membrane complex biogenesis protein</fullName>
    </recommendedName>
</protein>
<dbReference type="SUPFAM" id="SSF51366">
    <property type="entry name" value="Ribulose-phoshate binding barrel"/>
    <property type="match status" value="1"/>
</dbReference>
<comment type="caution">
    <text evidence="2">The sequence shown here is derived from an EMBL/GenBank/DDBJ whole genome shotgun (WGS) entry which is preliminary data.</text>
</comment>
<accession>A0A2G8L0V2</accession>
<organism evidence="2 3">
    <name type="scientific">Stichopus japonicus</name>
    <name type="common">Sea cucumber</name>
    <dbReference type="NCBI Taxonomy" id="307972"/>
    <lineage>
        <taxon>Eukaryota</taxon>
        <taxon>Metazoa</taxon>
        <taxon>Echinodermata</taxon>
        <taxon>Eleutherozoa</taxon>
        <taxon>Echinozoa</taxon>
        <taxon>Holothuroidea</taxon>
        <taxon>Aspidochirotacea</taxon>
        <taxon>Aspidochirotida</taxon>
        <taxon>Stichopodidae</taxon>
        <taxon>Apostichopus</taxon>
    </lineage>
</organism>
<dbReference type="STRING" id="307972.A0A2G8L0V2"/>
<keyword evidence="3" id="KW-1185">Reference proteome</keyword>
<dbReference type="Pfam" id="PF03437">
    <property type="entry name" value="BtpA"/>
    <property type="match status" value="1"/>
</dbReference>
<dbReference type="OrthoDB" id="10045006at2759"/>